<dbReference type="Pfam" id="PF00117">
    <property type="entry name" value="GATase"/>
    <property type="match status" value="1"/>
</dbReference>
<dbReference type="AlphaFoldDB" id="A0A831SRT8"/>
<accession>A0A831SRT8</accession>
<dbReference type="Gene3D" id="3.40.50.880">
    <property type="match status" value="1"/>
</dbReference>
<dbReference type="InterPro" id="IPR044992">
    <property type="entry name" value="ChyE-like"/>
</dbReference>
<dbReference type="InterPro" id="IPR029062">
    <property type="entry name" value="Class_I_gatase-like"/>
</dbReference>
<dbReference type="EMBL" id="DSBW01000130">
    <property type="protein sequence ID" value="HED31185.1"/>
    <property type="molecule type" value="Genomic_DNA"/>
</dbReference>
<evidence type="ECO:0000259" key="1">
    <source>
        <dbReference type="Pfam" id="PF00117"/>
    </source>
</evidence>
<dbReference type="CDD" id="cd01741">
    <property type="entry name" value="GATase1_1"/>
    <property type="match status" value="1"/>
</dbReference>
<dbReference type="PANTHER" id="PTHR42695:SF5">
    <property type="entry name" value="GLUTAMINE AMIDOTRANSFERASE YLR126C-RELATED"/>
    <property type="match status" value="1"/>
</dbReference>
<dbReference type="InterPro" id="IPR017926">
    <property type="entry name" value="GATASE"/>
</dbReference>
<dbReference type="PANTHER" id="PTHR42695">
    <property type="entry name" value="GLUTAMINE AMIDOTRANSFERASE YLR126C-RELATED"/>
    <property type="match status" value="1"/>
</dbReference>
<keyword evidence="2" id="KW-0315">Glutamine amidotransferase</keyword>
<reference evidence="2" key="1">
    <citation type="journal article" date="2020" name="mSystems">
        <title>Genome- and Community-Level Interaction Insights into Carbon Utilization and Element Cycling Functions of Hydrothermarchaeota in Hydrothermal Sediment.</title>
        <authorList>
            <person name="Zhou Z."/>
            <person name="Liu Y."/>
            <person name="Xu W."/>
            <person name="Pan J."/>
            <person name="Luo Z.H."/>
            <person name="Li M."/>
        </authorList>
    </citation>
    <scope>NUCLEOTIDE SEQUENCE [LARGE SCALE GENOMIC DNA]</scope>
    <source>
        <strain evidence="2">SpSt-1181</strain>
    </source>
</reference>
<comment type="caution">
    <text evidence="2">The sequence shown here is derived from an EMBL/GenBank/DDBJ whole genome shotgun (WGS) entry which is preliminary data.</text>
</comment>
<dbReference type="GO" id="GO:0005829">
    <property type="term" value="C:cytosol"/>
    <property type="evidence" value="ECO:0007669"/>
    <property type="project" value="TreeGrafter"/>
</dbReference>
<gene>
    <name evidence="2" type="ORF">ENN50_05800</name>
</gene>
<dbReference type="Proteomes" id="UP000886335">
    <property type="component" value="Unassembled WGS sequence"/>
</dbReference>
<feature type="domain" description="Glutamine amidotransferase" evidence="1">
    <location>
        <begin position="33"/>
        <end position="195"/>
    </location>
</feature>
<proteinExistence type="predicted"/>
<sequence>MGKGKSLLIQQHIDHEGPGLLEEFLQQKWFGYDIVHLDRSANLPDPEDYDAVITLGGPQSANDSSDMMRKELIQLGTVLEHGIPYLGICLGMQTLAKAAGGTVRPCTPKETGFYDSTSARYEIQLTQDGANDPLFQGLAAPFGVFQLHGETVDLNDRITLLGFAISPQCHNQVIRVGTSAYGIQCHFELTPEMFGQWLDTDPDLKAMDRKELEKQFGQQWEAYACTGRTLLANFLHLAGLL</sequence>
<evidence type="ECO:0000313" key="2">
    <source>
        <dbReference type="EMBL" id="HED31185.1"/>
    </source>
</evidence>
<protein>
    <submittedName>
        <fullName evidence="2">Type 1 glutamine amidotransferase</fullName>
    </submittedName>
</protein>
<name>A0A831SRT8_PROAE</name>
<dbReference type="PROSITE" id="PS51273">
    <property type="entry name" value="GATASE_TYPE_1"/>
    <property type="match status" value="1"/>
</dbReference>
<organism evidence="2">
    <name type="scientific">Prosthecochloris aestuarii</name>
    <dbReference type="NCBI Taxonomy" id="1102"/>
    <lineage>
        <taxon>Bacteria</taxon>
        <taxon>Pseudomonadati</taxon>
        <taxon>Chlorobiota</taxon>
        <taxon>Chlorobiia</taxon>
        <taxon>Chlorobiales</taxon>
        <taxon>Chlorobiaceae</taxon>
        <taxon>Prosthecochloris</taxon>
    </lineage>
</organism>
<dbReference type="SUPFAM" id="SSF52317">
    <property type="entry name" value="Class I glutamine amidotransferase-like"/>
    <property type="match status" value="1"/>
</dbReference>